<dbReference type="InterPro" id="IPR006076">
    <property type="entry name" value="FAD-dep_OxRdtase"/>
</dbReference>
<dbReference type="Gene3D" id="2.70.98.110">
    <property type="entry name" value="Glycosyl hydrolase family 63, N-terminal domain"/>
    <property type="match status" value="1"/>
</dbReference>
<keyword evidence="10 13" id="KW-0326">Glycosidase</keyword>
<evidence type="ECO:0000256" key="6">
    <source>
        <dbReference type="ARBA" id="ARBA00022968"/>
    </source>
</evidence>
<dbReference type="InterPro" id="IPR031335">
    <property type="entry name" value="Glyco_hydro_63_C"/>
</dbReference>
<keyword evidence="9 14" id="KW-0325">Glycoprotein</keyword>
<comment type="similarity">
    <text evidence="2 13">Belongs to the glycosyl hydrolase 63 family.</text>
</comment>
<evidence type="ECO:0000256" key="5">
    <source>
        <dbReference type="ARBA" id="ARBA00022824"/>
    </source>
</evidence>
<dbReference type="FunFam" id="2.70.98.110:FF:000003">
    <property type="entry name" value="Probable mannosyl-oligosaccharide glucosidase"/>
    <property type="match status" value="1"/>
</dbReference>
<evidence type="ECO:0000259" key="15">
    <source>
        <dbReference type="Pfam" id="PF01266"/>
    </source>
</evidence>
<comment type="catalytic activity">
    <reaction evidence="12 13">
        <text>N(4)-(alpha-D-Glc-(1-&gt;2)-alpha-D-Glc-(1-&gt;3)-alpha-D-Glc-(1-&gt;3)-alpha-D-Man-(1-&gt;2)-alpha-D-Man-(1-&gt;2)-alpha-D-Man-(1-&gt;3)-[alpha-D-Man-(1-&gt;2)-alpha-D-Man-(1-&gt;3)-[alpha-D-Man-(1-&gt;2)-alpha-D-Man-(1-&gt;6)]-alpha-D-Man-(1-&gt;6)]-beta-D-Man-(1-&gt;4)-beta-D-GlcNAc-(1-&gt;4)-beta-D-GlcNAc)-L-asparaginyl-[protein] + H2O = N(4)-(alpha-D-Glc-(1-&gt;3)-alpha-D-Glc-(1-&gt;3)-alpha-D-Man-(1-&gt;2)-alpha-D-Man-(1-&gt;2)-alpha-D-Man-(1-&gt;3)-[alpha-D-Man-(1-&gt;2)-alpha-D-Man-(1-&gt;3)-[alpha-D-Man-(1-&gt;2)-alpha-D-Man-(1-&gt;6)]-alpha-D-Man-(1-&gt;6)]-beta-D-Man-(1-&gt;4)-beta-D-GlcNAc-(1-&gt;4)-beta-D-GlcNAc)-L-asparaginyl-[protein] + beta-D-glucose</text>
        <dbReference type="Rhea" id="RHEA:55988"/>
        <dbReference type="Rhea" id="RHEA-COMP:12806"/>
        <dbReference type="Rhea" id="RHEA-COMP:14355"/>
        <dbReference type="ChEBI" id="CHEBI:15377"/>
        <dbReference type="ChEBI" id="CHEBI:15903"/>
        <dbReference type="ChEBI" id="CHEBI:59082"/>
        <dbReference type="ChEBI" id="CHEBI:132537"/>
        <dbReference type="EC" id="3.2.1.106"/>
    </reaction>
</comment>
<evidence type="ECO:0000313" key="19">
    <source>
        <dbReference type="Proteomes" id="UP001146351"/>
    </source>
</evidence>
<evidence type="ECO:0000256" key="7">
    <source>
        <dbReference type="ARBA" id="ARBA00022989"/>
    </source>
</evidence>
<dbReference type="GO" id="GO:0006487">
    <property type="term" value="P:protein N-linked glycosylation"/>
    <property type="evidence" value="ECO:0007669"/>
    <property type="project" value="UniProtKB-UniRule"/>
</dbReference>
<evidence type="ECO:0000259" key="16">
    <source>
        <dbReference type="Pfam" id="PF03200"/>
    </source>
</evidence>
<evidence type="ECO:0000256" key="13">
    <source>
        <dbReference type="RuleBase" id="RU368089"/>
    </source>
</evidence>
<proteinExistence type="inferred from homology"/>
<dbReference type="Pfam" id="PF03200">
    <property type="entry name" value="Glyco_hydro_63"/>
    <property type="match status" value="1"/>
</dbReference>
<dbReference type="SUPFAM" id="SSF48208">
    <property type="entry name" value="Six-hairpin glycosidases"/>
    <property type="match status" value="1"/>
</dbReference>
<evidence type="ECO:0000256" key="1">
    <source>
        <dbReference type="ARBA" id="ARBA00004648"/>
    </source>
</evidence>
<dbReference type="InterPro" id="IPR031631">
    <property type="entry name" value="Glyco_hydro_63N"/>
</dbReference>
<dbReference type="OrthoDB" id="410058at2759"/>
<dbReference type="PANTHER" id="PTHR10412">
    <property type="entry name" value="MANNOSYL-OLIGOSACCHARIDE GLUCOSIDASE"/>
    <property type="match status" value="1"/>
</dbReference>
<dbReference type="InterPro" id="IPR012341">
    <property type="entry name" value="6hp_glycosidase-like_sf"/>
</dbReference>
<evidence type="ECO:0000256" key="4">
    <source>
        <dbReference type="ARBA" id="ARBA00022801"/>
    </source>
</evidence>
<keyword evidence="3" id="KW-0812">Transmembrane</keyword>
<dbReference type="Gene3D" id="1.50.10.10">
    <property type="match status" value="1"/>
</dbReference>
<comment type="subcellular location">
    <subcellularLocation>
        <location evidence="1 13">Endoplasmic reticulum membrane</location>
        <topology evidence="1 13">Single-pass type II membrane protein</topology>
    </subcellularLocation>
</comment>
<name>A0A9W9IKJ9_9EURO</name>
<keyword evidence="5 13" id="KW-0256">Endoplasmic reticulum</keyword>
<dbReference type="Proteomes" id="UP001146351">
    <property type="component" value="Unassembled WGS sequence"/>
</dbReference>
<comment type="pathway">
    <text evidence="14">Glycan metabolism; N-glycan degradation.</text>
</comment>
<evidence type="ECO:0000256" key="8">
    <source>
        <dbReference type="ARBA" id="ARBA00023136"/>
    </source>
</evidence>
<dbReference type="Pfam" id="PF16923">
    <property type="entry name" value="Glyco_hydro_63N"/>
    <property type="match status" value="1"/>
</dbReference>
<dbReference type="InterPro" id="IPR008928">
    <property type="entry name" value="6-hairpin_glycosidase_sf"/>
</dbReference>
<dbReference type="Pfam" id="PF01266">
    <property type="entry name" value="DAO"/>
    <property type="match status" value="1"/>
</dbReference>
<dbReference type="GO" id="GO:0009311">
    <property type="term" value="P:oligosaccharide metabolic process"/>
    <property type="evidence" value="ECO:0007669"/>
    <property type="project" value="UniProtKB-UniRule"/>
</dbReference>
<dbReference type="Gene3D" id="3.50.50.60">
    <property type="entry name" value="FAD/NAD(P)-binding domain"/>
    <property type="match status" value="1"/>
</dbReference>
<keyword evidence="19" id="KW-1185">Reference proteome</keyword>
<dbReference type="PROSITE" id="PS51257">
    <property type="entry name" value="PROKAR_LIPOPROTEIN"/>
    <property type="match status" value="1"/>
</dbReference>
<sequence>MSASGDRREIVVVGGGIIGCCSAYFLTRHPSYDPARHKITLLEASDIAGGASGKAGGLLAQWAYPNNLVDLSYALHAALAKEHDGPRRWGYRETNCGQLVVRGRALADKSEKSAEGGQGESLQKRSAAALSKLKSARIPQDLDWIEPDLLRAYESMSGPGETAQVHPYLFTTSMAKLAEEKGAQVILGQVTDIARPDGIVESVSYTDKTSGESHTIPATDVIVAAGPWTQNVLPEAPIVAMRAHSVVIEPTRPVSAYALFTNIEIPANFDPTKKSRPTVASPEIYTRPDNTVYACGDGDKKVPLPSTSAEVEVDPERCQEIIDHVGSISDELRDGSIRIKQACYLPNCTGFGGPLVGLTNTQGLYLAAGHTCWGIQNGPGTGKVMINIHGRPNHPHRCSICRSQGGAGSSGHVIAETTTAPPCYPRQLFNAIEGCYFVMQQLSISLILASLLYAIGILANQDPNDVSVLIKEAARANNESLLWGPYKPNLYFGVRPRIAESLAAGLMWAKVDDFETAQANFRHTCEQNEGMAGYGWDEYDIRKGGRQTIHDAGNTLDLTIDFIKVPGGQHGGNWGFRVKGTPREDADPNQPISMVFYTTLEGLGQLGVDTNTVPVDSPLEGDVKLNGFSSELGDFTIDVTDGPAKNNYFQHDHPTSEEKPLGHGLVSSATLPQHYLWQAKGILFTQMKPEVQEVIQQYGTEEPPPPAQLFTIKHQPGEGNVHLVQKVFSGPFEFDVLFSSGSAPRPMTSETMTKELKESSLSFTDRFNQVLSPKIPFNSNKYTKFAKAMLSNLVGGIGFFHGDDVVDRSASPAYDEEDEGFWQEAAAARAAAQPIQEGSKNLFTCVPSRPFFPRGFLWDEGFHLMPVMEYDSDVALDIIKSWFHLMDDDGWIAREQILGMEARSKVPPEFTVQYPHYANPPTLFMALETFMDKAKNDKVIQSESLDRSDIAESLRSATLRNPELSEAYLRSFYPLMKKNYFWYRSTQRGDIKSYDREAFSTKEAYRWRGRSEQHILTSGIDDYPRAQPPHPGELHVDLISWMGMMTRTLRRIAEALGETEDAEEFASYETAITRNIDDLHWNEKEQTFCDATIDDFEESVHVCHKGYISIFPFLTGMLGPDSPRLKPILDLIHDPDELWSDYGIRSLSKKDKFYGTAENYWRSPIWVPINYLVVRNLYGIATTSGPHQEQAREMYSQLRKNLVENVFREWEKTGFAWEQYNPETGSGQRTQHFTGWTSMVVNIMSMPDLSKGGATAHDEL</sequence>
<keyword evidence="7" id="KW-1133">Transmembrane helix</keyword>
<accession>A0A9W9IKJ9</accession>
<dbReference type="PANTHER" id="PTHR10412:SF11">
    <property type="entry name" value="MANNOSYL-OLIGOSACCHARIDE GLUCOSIDASE"/>
    <property type="match status" value="1"/>
</dbReference>
<evidence type="ECO:0000256" key="2">
    <source>
        <dbReference type="ARBA" id="ARBA00010833"/>
    </source>
</evidence>
<dbReference type="FunFam" id="1.50.10.10:FF:000027">
    <property type="entry name" value="Probable mannosyl-oligosaccharide glucosidase"/>
    <property type="match status" value="1"/>
</dbReference>
<keyword evidence="8" id="KW-0472">Membrane</keyword>
<organism evidence="18 19">
    <name type="scientific">Penicillium capsulatum</name>
    <dbReference type="NCBI Taxonomy" id="69766"/>
    <lineage>
        <taxon>Eukaryota</taxon>
        <taxon>Fungi</taxon>
        <taxon>Dikarya</taxon>
        <taxon>Ascomycota</taxon>
        <taxon>Pezizomycotina</taxon>
        <taxon>Eurotiomycetes</taxon>
        <taxon>Eurotiomycetidae</taxon>
        <taxon>Eurotiales</taxon>
        <taxon>Aspergillaceae</taxon>
        <taxon>Penicillium</taxon>
    </lineage>
</organism>
<dbReference type="InterPro" id="IPR004888">
    <property type="entry name" value="Glycoside_hydrolase_63"/>
</dbReference>
<dbReference type="AlphaFoldDB" id="A0A9W9IKJ9"/>
<dbReference type="GO" id="GO:0004573">
    <property type="term" value="F:Glc3Man9GlcNAc2 oligosaccharide glucosidase activity"/>
    <property type="evidence" value="ECO:0007669"/>
    <property type="project" value="UniProtKB-UniRule"/>
</dbReference>
<feature type="domain" description="Glycosyl hydrolase family 63 C-terminal" evidence="16">
    <location>
        <begin position="748"/>
        <end position="1246"/>
    </location>
</feature>
<feature type="domain" description="FAD dependent oxidoreductase" evidence="15">
    <location>
        <begin position="10"/>
        <end position="386"/>
    </location>
</feature>
<comment type="function">
    <text evidence="13">Cleaves the distal alpha 1,2-linked glucose residue from the Glc(3)Man(9)GlcNAc(2) oligosaccharide precursor.</text>
</comment>
<dbReference type="InterPro" id="IPR036188">
    <property type="entry name" value="FAD/NAD-bd_sf"/>
</dbReference>
<feature type="domain" description="Glycosyl hydrolase family 63 N-terminal" evidence="17">
    <location>
        <begin position="480"/>
        <end position="709"/>
    </location>
</feature>
<evidence type="ECO:0000256" key="3">
    <source>
        <dbReference type="ARBA" id="ARBA00022692"/>
    </source>
</evidence>
<dbReference type="SUPFAM" id="SSF51905">
    <property type="entry name" value="FAD/NAD(P)-binding domain"/>
    <property type="match status" value="1"/>
</dbReference>
<evidence type="ECO:0000256" key="9">
    <source>
        <dbReference type="ARBA" id="ARBA00023180"/>
    </source>
</evidence>
<reference evidence="18" key="1">
    <citation type="submission" date="2022-11" db="EMBL/GenBank/DDBJ databases">
        <authorList>
            <person name="Petersen C."/>
        </authorList>
    </citation>
    <scope>NUCLEOTIDE SEQUENCE</scope>
    <source>
        <strain evidence="18">IBT 21917</strain>
    </source>
</reference>
<dbReference type="EMBL" id="JAPQKO010000002">
    <property type="protein sequence ID" value="KAJ5180200.1"/>
    <property type="molecule type" value="Genomic_DNA"/>
</dbReference>
<evidence type="ECO:0000256" key="10">
    <source>
        <dbReference type="ARBA" id="ARBA00023295"/>
    </source>
</evidence>
<evidence type="ECO:0000313" key="18">
    <source>
        <dbReference type="EMBL" id="KAJ5180200.1"/>
    </source>
</evidence>
<comment type="caution">
    <text evidence="18">The sequence shown here is derived from an EMBL/GenBank/DDBJ whole genome shotgun (WGS) entry which is preliminary data.</text>
</comment>
<evidence type="ECO:0000256" key="12">
    <source>
        <dbReference type="ARBA" id="ARBA00052431"/>
    </source>
</evidence>
<keyword evidence="4 13" id="KW-0378">Hydrolase</keyword>
<evidence type="ECO:0000256" key="14">
    <source>
        <dbReference type="RuleBase" id="RU369107"/>
    </source>
</evidence>
<dbReference type="InterPro" id="IPR038518">
    <property type="entry name" value="Glyco_hydro_63N_sf"/>
</dbReference>
<keyword evidence="6" id="KW-0735">Signal-anchor</keyword>
<protein>
    <recommendedName>
        <fullName evidence="11 13">Mannosyl-oligosaccharide glucosidase</fullName>
        <ecNumber evidence="11 13">3.2.1.106</ecNumber>
    </recommendedName>
    <alternativeName>
        <fullName evidence="14">Glucosidase I</fullName>
    </alternativeName>
</protein>
<evidence type="ECO:0000256" key="11">
    <source>
        <dbReference type="ARBA" id="ARBA00038888"/>
    </source>
</evidence>
<reference evidence="18" key="2">
    <citation type="journal article" date="2023" name="IMA Fungus">
        <title>Comparative genomic study of the Penicillium genus elucidates a diverse pangenome and 15 lateral gene transfer events.</title>
        <authorList>
            <person name="Petersen C."/>
            <person name="Sorensen T."/>
            <person name="Nielsen M.R."/>
            <person name="Sondergaard T.E."/>
            <person name="Sorensen J.L."/>
            <person name="Fitzpatrick D.A."/>
            <person name="Frisvad J.C."/>
            <person name="Nielsen K.L."/>
        </authorList>
    </citation>
    <scope>NUCLEOTIDE SEQUENCE</scope>
    <source>
        <strain evidence="18">IBT 21917</strain>
    </source>
</reference>
<dbReference type="Gene3D" id="3.30.9.10">
    <property type="entry name" value="D-Amino Acid Oxidase, subunit A, domain 2"/>
    <property type="match status" value="1"/>
</dbReference>
<dbReference type="EC" id="3.2.1.106" evidence="11 13"/>
<gene>
    <name evidence="18" type="ORF">N7492_003410</name>
</gene>
<dbReference type="GO" id="GO:0005789">
    <property type="term" value="C:endoplasmic reticulum membrane"/>
    <property type="evidence" value="ECO:0007669"/>
    <property type="project" value="UniProtKB-SubCell"/>
</dbReference>
<evidence type="ECO:0000259" key="17">
    <source>
        <dbReference type="Pfam" id="PF16923"/>
    </source>
</evidence>